<reference evidence="2 3" key="1">
    <citation type="submission" date="2016-12" db="EMBL/GenBank/DDBJ databases">
        <title>Trade-off between light-utilization and light-protection in marine flavobacteria.</title>
        <authorList>
            <person name="Kumagai Y."/>
            <person name="Yoshizawa S."/>
            <person name="Kogure K."/>
            <person name="Iwasaki W."/>
        </authorList>
    </citation>
    <scope>NUCLEOTIDE SEQUENCE [LARGE SCALE GENOMIC DNA]</scope>
    <source>
        <strain evidence="2 3">NBRC 108759</strain>
    </source>
</reference>
<keyword evidence="3" id="KW-1185">Reference proteome</keyword>
<dbReference type="Proteomes" id="UP000238882">
    <property type="component" value="Unassembled WGS sequence"/>
</dbReference>
<protein>
    <submittedName>
        <fullName evidence="2">Uncharacterized protein</fullName>
    </submittedName>
</protein>
<dbReference type="RefSeq" id="WP_105014781.1">
    <property type="nucleotide sequence ID" value="NZ_MSCN01000001.1"/>
</dbReference>
<keyword evidence="1" id="KW-1133">Transmembrane helix</keyword>
<sequence length="125" mass="14974">MNYLEEPYIKLLFLILPAIFFVLKFFLIPILENLKFKRSLIGKSVTLNIFVKDSNKTHVVKGKIKEIIDDNYIILKRKNHPNFRFNYLLSKFKFAIYDNCDTDFYIDLLILEDDYFDMNSGFKKV</sequence>
<name>A0A2S7WKT2_9FLAO</name>
<keyword evidence="1" id="KW-0472">Membrane</keyword>
<evidence type="ECO:0000313" key="3">
    <source>
        <dbReference type="Proteomes" id="UP000238882"/>
    </source>
</evidence>
<dbReference type="EMBL" id="MSCN01000001">
    <property type="protein sequence ID" value="PQJ78199.1"/>
    <property type="molecule type" value="Genomic_DNA"/>
</dbReference>
<keyword evidence="1" id="KW-0812">Transmembrane</keyword>
<feature type="transmembrane region" description="Helical" evidence="1">
    <location>
        <begin position="12"/>
        <end position="31"/>
    </location>
</feature>
<accession>A0A2S7WKT2</accession>
<proteinExistence type="predicted"/>
<evidence type="ECO:0000256" key="1">
    <source>
        <dbReference type="SAM" id="Phobius"/>
    </source>
</evidence>
<gene>
    <name evidence="2" type="ORF">BTO18_02885</name>
</gene>
<dbReference type="AlphaFoldDB" id="A0A2S7WKT2"/>
<comment type="caution">
    <text evidence="2">The sequence shown here is derived from an EMBL/GenBank/DDBJ whole genome shotgun (WGS) entry which is preliminary data.</text>
</comment>
<organism evidence="2 3">
    <name type="scientific">Polaribacter porphyrae</name>
    <dbReference type="NCBI Taxonomy" id="1137780"/>
    <lineage>
        <taxon>Bacteria</taxon>
        <taxon>Pseudomonadati</taxon>
        <taxon>Bacteroidota</taxon>
        <taxon>Flavobacteriia</taxon>
        <taxon>Flavobacteriales</taxon>
        <taxon>Flavobacteriaceae</taxon>
    </lineage>
</organism>
<evidence type="ECO:0000313" key="2">
    <source>
        <dbReference type="EMBL" id="PQJ78199.1"/>
    </source>
</evidence>